<dbReference type="Gene3D" id="3.40.50.10810">
    <property type="entry name" value="Tandem AAA-ATPase domain"/>
    <property type="match status" value="1"/>
</dbReference>
<dbReference type="GO" id="GO:0005634">
    <property type="term" value="C:nucleus"/>
    <property type="evidence" value="ECO:0007669"/>
    <property type="project" value="TreeGrafter"/>
</dbReference>
<feature type="domain" description="Helicase ATP-binding" evidence="5">
    <location>
        <begin position="284"/>
        <end position="458"/>
    </location>
</feature>
<evidence type="ECO:0000313" key="8">
    <source>
        <dbReference type="Proteomes" id="UP000266152"/>
    </source>
</evidence>
<keyword evidence="8" id="KW-1185">Reference proteome</keyword>
<dbReference type="AlphaFoldDB" id="A0A395RR76"/>
<evidence type="ECO:0000256" key="1">
    <source>
        <dbReference type="ARBA" id="ARBA00022741"/>
    </source>
</evidence>
<keyword evidence="2" id="KW-0378">Hydrolase</keyword>
<accession>A0A395RR76</accession>
<gene>
    <name evidence="7" type="ORF">FSPOR_9206</name>
</gene>
<dbReference type="Gene3D" id="3.40.50.300">
    <property type="entry name" value="P-loop containing nucleotide triphosphate hydrolases"/>
    <property type="match status" value="1"/>
</dbReference>
<name>A0A395RR76_FUSSP</name>
<dbReference type="SMART" id="SM00487">
    <property type="entry name" value="DEXDc"/>
    <property type="match status" value="1"/>
</dbReference>
<dbReference type="InterPro" id="IPR038718">
    <property type="entry name" value="SNF2-like_sf"/>
</dbReference>
<dbReference type="CDD" id="cd18793">
    <property type="entry name" value="SF2_C_SNF"/>
    <property type="match status" value="1"/>
</dbReference>
<evidence type="ECO:0000256" key="2">
    <source>
        <dbReference type="ARBA" id="ARBA00022801"/>
    </source>
</evidence>
<dbReference type="Pfam" id="PF00176">
    <property type="entry name" value="SNF2-rel_dom"/>
    <property type="match status" value="1"/>
</dbReference>
<keyword evidence="1" id="KW-0547">Nucleotide-binding</keyword>
<dbReference type="PANTHER" id="PTHR45626:SF22">
    <property type="entry name" value="DNA REPAIR PROTEIN RAD5"/>
    <property type="match status" value="1"/>
</dbReference>
<dbReference type="GO" id="GO:0006281">
    <property type="term" value="P:DNA repair"/>
    <property type="evidence" value="ECO:0007669"/>
    <property type="project" value="TreeGrafter"/>
</dbReference>
<dbReference type="EMBL" id="PXOF01000144">
    <property type="protein sequence ID" value="RGP62627.1"/>
    <property type="molecule type" value="Genomic_DNA"/>
</dbReference>
<evidence type="ECO:0000259" key="5">
    <source>
        <dbReference type="PROSITE" id="PS51192"/>
    </source>
</evidence>
<comment type="caution">
    <text evidence="7">The sequence shown here is derived from an EMBL/GenBank/DDBJ whole genome shotgun (WGS) entry which is preliminary data.</text>
</comment>
<dbReference type="PANTHER" id="PTHR45626">
    <property type="entry name" value="TRANSCRIPTION TERMINATION FACTOR 2-RELATED"/>
    <property type="match status" value="1"/>
</dbReference>
<dbReference type="Pfam" id="PF00271">
    <property type="entry name" value="Helicase_C"/>
    <property type="match status" value="1"/>
</dbReference>
<reference evidence="7 8" key="1">
    <citation type="journal article" date="2018" name="PLoS Pathog.">
        <title>Evolution of structural diversity of trichothecenes, a family of toxins produced by plant pathogenic and entomopathogenic fungi.</title>
        <authorList>
            <person name="Proctor R.H."/>
            <person name="McCormick S.P."/>
            <person name="Kim H.S."/>
            <person name="Cardoza R.E."/>
            <person name="Stanley A.M."/>
            <person name="Lindo L."/>
            <person name="Kelly A."/>
            <person name="Brown D.W."/>
            <person name="Lee T."/>
            <person name="Vaughan M.M."/>
            <person name="Alexander N.J."/>
            <person name="Busman M."/>
            <person name="Gutierrez S."/>
        </authorList>
    </citation>
    <scope>NUCLEOTIDE SEQUENCE [LARGE SCALE GENOMIC DNA]</scope>
    <source>
        <strain evidence="7 8">NRRL 3299</strain>
    </source>
</reference>
<dbReference type="InterPro" id="IPR027417">
    <property type="entry name" value="P-loop_NTPase"/>
</dbReference>
<dbReference type="InterPro" id="IPR001650">
    <property type="entry name" value="Helicase_C-like"/>
</dbReference>
<dbReference type="InterPro" id="IPR014001">
    <property type="entry name" value="Helicase_ATP-bd"/>
</dbReference>
<evidence type="ECO:0000259" key="6">
    <source>
        <dbReference type="PROSITE" id="PS51194"/>
    </source>
</evidence>
<dbReference type="InterPro" id="IPR000330">
    <property type="entry name" value="SNF2_N"/>
</dbReference>
<dbReference type="SMART" id="SM00490">
    <property type="entry name" value="HELICc"/>
    <property type="match status" value="1"/>
</dbReference>
<dbReference type="GO" id="GO:0008094">
    <property type="term" value="F:ATP-dependent activity, acting on DNA"/>
    <property type="evidence" value="ECO:0007669"/>
    <property type="project" value="TreeGrafter"/>
</dbReference>
<sequence>MEPTAKRRKTTSTAPCGNPSEDTLLKPCSEVGREQDSYISLPSQTLPVSLDISSRDICFGMLNIPTVKSSLGPQAFETVEIRQEGEIFSSVSGALRGSIRSRHVHLLELFKTEHINMDLSISSTGSSTNISSRQCVLQVILYGDKDLSSSLKEVLRSQDLFLQDPHGASRDVLYWNPQRYCNPPEMRTSDFYPTKDSQKTIVEQVVHVDSLIAFTSRNDIAETEPSSHVRASLHPHQKQALSFMISRERGWNLEVPNADVWSLEQNNRQTSQEFVNNISGACQYVSPPEFRGGIIADDMGCGKTLSMIALIAHDRIVTTNELSVADTKTTLVVVPPSLLDNWRSELSRHLNDASLVWTSHHGLSKVSSTEELQGVDIVLTTYPTAVSEWQKRGTQSLIFSHRWHRVILDEAHYIKNPSGVTSKALCRIQSTRRWAVTGTPLQNSPSDLQSILRFIAAYPYSDKVVFNDDINRKLKSGEVEEAVNRLKRLLSFLMLRRSLTDVLPHRNDFIQTLKFDLHESKAYRQAAEMALVSINNALQSSHEMNGYVNTLQKIDALRRICNLGHLDSGTDSKPPKHADCPEEAAWVQAADQRSLDQTHSLGLNLNCLGCQQPMDDVTRNHGLPQFCHLTQCHRLWCAECFNSPTYGTSLCYCEPLCPSIELHIGSRKLARNLQLSSKRQNFPTKIQALVTDLRQQPNGNKSIVFSFWTSTLDLAHAALRADRVPCVQVDGTVPEKKRRDIFDRFRSDSSVQVLLLSLSCGAVGLNLTAASRAYLMEPQWNPAIEEQALSRIHRLGQTRPVTTVRFRIDDTIEQYVVEVQNSKRDFITVLMSPRTSSLTRDLLERTRQSVRRSLT</sequence>
<protein>
    <submittedName>
        <fullName evidence="7">Uncharacterized protein</fullName>
    </submittedName>
</protein>
<organism evidence="7 8">
    <name type="scientific">Fusarium sporotrichioides</name>
    <dbReference type="NCBI Taxonomy" id="5514"/>
    <lineage>
        <taxon>Eukaryota</taxon>
        <taxon>Fungi</taxon>
        <taxon>Dikarya</taxon>
        <taxon>Ascomycota</taxon>
        <taxon>Pezizomycotina</taxon>
        <taxon>Sordariomycetes</taxon>
        <taxon>Hypocreomycetidae</taxon>
        <taxon>Hypocreales</taxon>
        <taxon>Nectriaceae</taxon>
        <taxon>Fusarium</taxon>
    </lineage>
</organism>
<dbReference type="InterPro" id="IPR050628">
    <property type="entry name" value="SNF2_RAD54_helicase_TF"/>
</dbReference>
<dbReference type="GO" id="GO:0005524">
    <property type="term" value="F:ATP binding"/>
    <property type="evidence" value="ECO:0007669"/>
    <property type="project" value="UniProtKB-KW"/>
</dbReference>
<dbReference type="PROSITE" id="PS51192">
    <property type="entry name" value="HELICASE_ATP_BIND_1"/>
    <property type="match status" value="1"/>
</dbReference>
<dbReference type="STRING" id="5514.A0A395RR76"/>
<dbReference type="Proteomes" id="UP000266152">
    <property type="component" value="Unassembled WGS sequence"/>
</dbReference>
<feature type="region of interest" description="Disordered" evidence="4">
    <location>
        <begin position="1"/>
        <end position="23"/>
    </location>
</feature>
<feature type="compositionally biased region" description="Basic residues" evidence="4">
    <location>
        <begin position="1"/>
        <end position="10"/>
    </location>
</feature>
<dbReference type="InterPro" id="IPR049730">
    <property type="entry name" value="SNF2/RAD54-like_C"/>
</dbReference>
<keyword evidence="3" id="KW-0067">ATP-binding</keyword>
<evidence type="ECO:0000256" key="4">
    <source>
        <dbReference type="SAM" id="MobiDB-lite"/>
    </source>
</evidence>
<dbReference type="GO" id="GO:0016787">
    <property type="term" value="F:hydrolase activity"/>
    <property type="evidence" value="ECO:0007669"/>
    <property type="project" value="UniProtKB-KW"/>
</dbReference>
<evidence type="ECO:0000313" key="7">
    <source>
        <dbReference type="EMBL" id="RGP62627.1"/>
    </source>
</evidence>
<dbReference type="PROSITE" id="PS51194">
    <property type="entry name" value="HELICASE_CTER"/>
    <property type="match status" value="1"/>
</dbReference>
<proteinExistence type="predicted"/>
<dbReference type="SUPFAM" id="SSF52540">
    <property type="entry name" value="P-loop containing nucleoside triphosphate hydrolases"/>
    <property type="match status" value="2"/>
</dbReference>
<evidence type="ECO:0000256" key="3">
    <source>
        <dbReference type="ARBA" id="ARBA00022840"/>
    </source>
</evidence>
<feature type="domain" description="Helicase C-terminal" evidence="6">
    <location>
        <begin position="685"/>
        <end position="835"/>
    </location>
</feature>
<dbReference type="CDD" id="cd18008">
    <property type="entry name" value="DEXDc_SHPRH-like"/>
    <property type="match status" value="1"/>
</dbReference>